<dbReference type="AlphaFoldDB" id="A0A6C0U506"/>
<organism evidence="1 2">
    <name type="scientific">Kineobactrum salinum</name>
    <dbReference type="NCBI Taxonomy" id="2708301"/>
    <lineage>
        <taxon>Bacteria</taxon>
        <taxon>Pseudomonadati</taxon>
        <taxon>Pseudomonadota</taxon>
        <taxon>Gammaproteobacteria</taxon>
        <taxon>Cellvibrionales</taxon>
        <taxon>Halieaceae</taxon>
        <taxon>Kineobactrum</taxon>
    </lineage>
</organism>
<dbReference type="InterPro" id="IPR023393">
    <property type="entry name" value="START-like_dom_sf"/>
</dbReference>
<proteinExistence type="predicted"/>
<name>A0A6C0U506_9GAMM</name>
<reference evidence="1 2" key="1">
    <citation type="submission" date="2020-02" db="EMBL/GenBank/DDBJ databases">
        <title>Genome sequencing for Kineobactrum sp. M2.</title>
        <authorList>
            <person name="Park S.-J."/>
        </authorList>
    </citation>
    <scope>NUCLEOTIDE SEQUENCE [LARGE SCALE GENOMIC DNA]</scope>
    <source>
        <strain evidence="1 2">M2</strain>
    </source>
</reference>
<dbReference type="KEGG" id="kim:G3T16_18045"/>
<dbReference type="Gene3D" id="3.30.530.20">
    <property type="match status" value="1"/>
</dbReference>
<evidence type="ECO:0000313" key="2">
    <source>
        <dbReference type="Proteomes" id="UP000477680"/>
    </source>
</evidence>
<dbReference type="RefSeq" id="WP_163496436.1">
    <property type="nucleotide sequence ID" value="NZ_CP048711.1"/>
</dbReference>
<dbReference type="SUPFAM" id="SSF55961">
    <property type="entry name" value="Bet v1-like"/>
    <property type="match status" value="1"/>
</dbReference>
<dbReference type="EMBL" id="CP048711">
    <property type="protein sequence ID" value="QIB67008.1"/>
    <property type="molecule type" value="Genomic_DNA"/>
</dbReference>
<protein>
    <recommendedName>
        <fullName evidence="3">SRPBCC family protein</fullName>
    </recommendedName>
</protein>
<evidence type="ECO:0008006" key="3">
    <source>
        <dbReference type="Google" id="ProtNLM"/>
    </source>
</evidence>
<keyword evidence="2" id="KW-1185">Reference proteome</keyword>
<dbReference type="Proteomes" id="UP000477680">
    <property type="component" value="Chromosome"/>
</dbReference>
<accession>A0A6C0U506</accession>
<sequence length="167" mass="18752">MIEQITLEIQAEAVGKIAARREEIWQAVAELARRPNLKSYEPLFAVWPDECAQVRTVMDKGMGEMIRTETVIRCVPEERFLLKIEAPEWGSSAWLDHRIERAEGGWYLTIGVIAIATYPEGAGPKSRDEYAAMTQEGLEAAVDEYRKVLEAKAPGLCDGETSREGRL</sequence>
<gene>
    <name evidence="1" type="ORF">G3T16_18045</name>
</gene>
<evidence type="ECO:0000313" key="1">
    <source>
        <dbReference type="EMBL" id="QIB67008.1"/>
    </source>
</evidence>